<name>A0A2U1K2R1_9BACI</name>
<dbReference type="InterPro" id="IPR020904">
    <property type="entry name" value="Sc_DH/Rdtase_CS"/>
</dbReference>
<dbReference type="NCBIfam" id="NF005559">
    <property type="entry name" value="PRK07231.1"/>
    <property type="match status" value="1"/>
</dbReference>
<dbReference type="PANTHER" id="PTHR42879:SF2">
    <property type="entry name" value="3-OXOACYL-[ACYL-CARRIER-PROTEIN] REDUCTASE FABG"/>
    <property type="match status" value="1"/>
</dbReference>
<dbReference type="InterPro" id="IPR002347">
    <property type="entry name" value="SDR_fam"/>
</dbReference>
<sequence length="250" mass="26664">MRLQDKVAIVTGAGRGIGKAIARKLANEGAKAVVTDIDLETAQHTVETIKSEGGEALAVQVDVTKRSDVGTMVDRVIKHYGKIDVLVNNAGWDKVEPFLDNTEETWDKVIAINLRGVLNTCKTILPVMIEQGFGKVVNIASDAGRVGSSGEAVYSAAKGGIIAFSKTIAREMARYKINVNVVCPGPANTPLFQDVVKDNPKISSALERAIPFRRLAEPEDIANAVCYFSSDEASFVTGQTLSVSGGLTMV</sequence>
<dbReference type="RefSeq" id="WP_116554602.1">
    <property type="nucleotide sequence ID" value="NZ_QCZG01000016.1"/>
</dbReference>
<dbReference type="OrthoDB" id="306388at2"/>
<evidence type="ECO:0000256" key="2">
    <source>
        <dbReference type="ARBA" id="ARBA00023002"/>
    </source>
</evidence>
<dbReference type="EMBL" id="QCZG01000016">
    <property type="protein sequence ID" value="PWA11810.1"/>
    <property type="molecule type" value="Genomic_DNA"/>
</dbReference>
<gene>
    <name evidence="3" type="ORF">DCC39_09220</name>
</gene>
<dbReference type="FunFam" id="3.40.50.720:FF:000084">
    <property type="entry name" value="Short-chain dehydrogenase reductase"/>
    <property type="match status" value="1"/>
</dbReference>
<dbReference type="Pfam" id="PF13561">
    <property type="entry name" value="adh_short_C2"/>
    <property type="match status" value="1"/>
</dbReference>
<dbReference type="Gene3D" id="3.40.50.720">
    <property type="entry name" value="NAD(P)-binding Rossmann-like Domain"/>
    <property type="match status" value="1"/>
</dbReference>
<dbReference type="PANTHER" id="PTHR42879">
    <property type="entry name" value="3-OXOACYL-(ACYL-CARRIER-PROTEIN) REDUCTASE"/>
    <property type="match status" value="1"/>
</dbReference>
<evidence type="ECO:0000313" key="4">
    <source>
        <dbReference type="Proteomes" id="UP000245998"/>
    </source>
</evidence>
<evidence type="ECO:0000313" key="3">
    <source>
        <dbReference type="EMBL" id="PWA11810.1"/>
    </source>
</evidence>
<dbReference type="NCBIfam" id="NF009466">
    <property type="entry name" value="PRK12826.1-2"/>
    <property type="match status" value="1"/>
</dbReference>
<comment type="similarity">
    <text evidence="1">Belongs to the short-chain dehydrogenases/reductases (SDR) family.</text>
</comment>
<protein>
    <submittedName>
        <fullName evidence="3">2-hydroxycyclohexanecarboxyl-CoA dehydrogenase</fullName>
    </submittedName>
</protein>
<dbReference type="PROSITE" id="PS00061">
    <property type="entry name" value="ADH_SHORT"/>
    <property type="match status" value="1"/>
</dbReference>
<proteinExistence type="inferred from homology"/>
<evidence type="ECO:0000256" key="1">
    <source>
        <dbReference type="ARBA" id="ARBA00006484"/>
    </source>
</evidence>
<dbReference type="AlphaFoldDB" id="A0A2U1K2R1"/>
<keyword evidence="2" id="KW-0560">Oxidoreductase</keyword>
<dbReference type="GO" id="GO:0016491">
    <property type="term" value="F:oxidoreductase activity"/>
    <property type="evidence" value="ECO:0007669"/>
    <property type="project" value="UniProtKB-KW"/>
</dbReference>
<dbReference type="PRINTS" id="PR00081">
    <property type="entry name" value="GDHRDH"/>
</dbReference>
<accession>A0A2U1K2R1</accession>
<keyword evidence="4" id="KW-1185">Reference proteome</keyword>
<dbReference type="InterPro" id="IPR050259">
    <property type="entry name" value="SDR"/>
</dbReference>
<reference evidence="3 4" key="1">
    <citation type="submission" date="2018-04" db="EMBL/GenBank/DDBJ databases">
        <title>Camelliibacillus theae gen. nov., sp. nov., isolated from Pu'er tea.</title>
        <authorList>
            <person name="Niu L."/>
        </authorList>
    </citation>
    <scope>NUCLEOTIDE SEQUENCE [LARGE SCALE GENOMIC DNA]</scope>
    <source>
        <strain evidence="3 4">T8</strain>
    </source>
</reference>
<dbReference type="PRINTS" id="PR00080">
    <property type="entry name" value="SDRFAMILY"/>
</dbReference>
<dbReference type="Proteomes" id="UP000245998">
    <property type="component" value="Unassembled WGS sequence"/>
</dbReference>
<dbReference type="SUPFAM" id="SSF51735">
    <property type="entry name" value="NAD(P)-binding Rossmann-fold domains"/>
    <property type="match status" value="1"/>
</dbReference>
<organism evidence="3 4">
    <name type="scientific">Pueribacillus theae</name>
    <dbReference type="NCBI Taxonomy" id="2171751"/>
    <lineage>
        <taxon>Bacteria</taxon>
        <taxon>Bacillati</taxon>
        <taxon>Bacillota</taxon>
        <taxon>Bacilli</taxon>
        <taxon>Bacillales</taxon>
        <taxon>Bacillaceae</taxon>
        <taxon>Pueribacillus</taxon>
    </lineage>
</organism>
<comment type="caution">
    <text evidence="3">The sequence shown here is derived from an EMBL/GenBank/DDBJ whole genome shotgun (WGS) entry which is preliminary data.</text>
</comment>
<dbReference type="InterPro" id="IPR036291">
    <property type="entry name" value="NAD(P)-bd_dom_sf"/>
</dbReference>
<dbReference type="GO" id="GO:0008206">
    <property type="term" value="P:bile acid metabolic process"/>
    <property type="evidence" value="ECO:0007669"/>
    <property type="project" value="UniProtKB-ARBA"/>
</dbReference>